<sequence>MSNSISWSQVTIDFYICNEINTKELQLDHSVVTPQVDVLEVSGSSPEYEKILDRSASPKNGFYTAVTCENLIPNTETKYLIRFIYRTRLLICDEGDAIDAFDVNNLDLFPRTSAFGYNCLHSLRTYQPWTPNAEISVTSNKESTSGLDHILAISTLYGSDTKLSSGLDHKFGDNRQRRNRDIRN</sequence>
<keyword evidence="2" id="KW-1185">Reference proteome</keyword>
<dbReference type="AlphaFoldDB" id="A0AAE1R277"/>
<name>A0AAE1R277_9SOLA</name>
<proteinExistence type="predicted"/>
<gene>
    <name evidence="1" type="ORF">RND71_036715</name>
</gene>
<comment type="caution">
    <text evidence="1">The sequence shown here is derived from an EMBL/GenBank/DDBJ whole genome shotgun (WGS) entry which is preliminary data.</text>
</comment>
<dbReference type="Proteomes" id="UP001291623">
    <property type="component" value="Unassembled WGS sequence"/>
</dbReference>
<protein>
    <submittedName>
        <fullName evidence="1">Uncharacterized protein</fullName>
    </submittedName>
</protein>
<evidence type="ECO:0000313" key="1">
    <source>
        <dbReference type="EMBL" id="KAK4343621.1"/>
    </source>
</evidence>
<organism evidence="1 2">
    <name type="scientific">Anisodus tanguticus</name>
    <dbReference type="NCBI Taxonomy" id="243964"/>
    <lineage>
        <taxon>Eukaryota</taxon>
        <taxon>Viridiplantae</taxon>
        <taxon>Streptophyta</taxon>
        <taxon>Embryophyta</taxon>
        <taxon>Tracheophyta</taxon>
        <taxon>Spermatophyta</taxon>
        <taxon>Magnoliopsida</taxon>
        <taxon>eudicotyledons</taxon>
        <taxon>Gunneridae</taxon>
        <taxon>Pentapetalae</taxon>
        <taxon>asterids</taxon>
        <taxon>lamiids</taxon>
        <taxon>Solanales</taxon>
        <taxon>Solanaceae</taxon>
        <taxon>Solanoideae</taxon>
        <taxon>Hyoscyameae</taxon>
        <taxon>Anisodus</taxon>
    </lineage>
</organism>
<dbReference type="EMBL" id="JAVYJV010000020">
    <property type="protein sequence ID" value="KAK4343621.1"/>
    <property type="molecule type" value="Genomic_DNA"/>
</dbReference>
<accession>A0AAE1R277</accession>
<evidence type="ECO:0000313" key="2">
    <source>
        <dbReference type="Proteomes" id="UP001291623"/>
    </source>
</evidence>
<reference evidence="1" key="1">
    <citation type="submission" date="2023-12" db="EMBL/GenBank/DDBJ databases">
        <title>Genome assembly of Anisodus tanguticus.</title>
        <authorList>
            <person name="Wang Y.-J."/>
        </authorList>
    </citation>
    <scope>NUCLEOTIDE SEQUENCE</scope>
    <source>
        <strain evidence="1">KB-2021</strain>
        <tissue evidence="1">Leaf</tissue>
    </source>
</reference>